<dbReference type="PANTHER" id="PTHR33136:SF4">
    <property type="entry name" value="PROTEIN RALF-LIKE 32"/>
    <property type="match status" value="1"/>
</dbReference>
<gene>
    <name evidence="8" type="ORF">DCAR_0101260</name>
</gene>
<evidence type="ECO:0000313" key="8">
    <source>
        <dbReference type="EMBL" id="WOG82099.1"/>
    </source>
</evidence>
<comment type="subcellular location">
    <subcellularLocation>
        <location evidence="1">Secreted</location>
    </subcellularLocation>
</comment>
<dbReference type="InterPro" id="IPR008801">
    <property type="entry name" value="RALF"/>
</dbReference>
<evidence type="ECO:0000256" key="2">
    <source>
        <dbReference type="ARBA" id="ARBA00009178"/>
    </source>
</evidence>
<feature type="chain" id="PRO_5041944551" description="Rapid ALkalinization Factor" evidence="7">
    <location>
        <begin position="27"/>
        <end position="103"/>
    </location>
</feature>
<sequence length="103" mass="10999">MAKSNFKLSGLCLFVVMSLSCSYVFSSNAGGSNVSMGVDAMTEWGRSERFLAGSKKFITPGVLKKDQAVCSGGGRGQSYSTTCLPPPSNSYNRGCSKIYRCRS</sequence>
<evidence type="ECO:0000256" key="6">
    <source>
        <dbReference type="ARBA" id="ARBA00023157"/>
    </source>
</evidence>
<dbReference type="PANTHER" id="PTHR33136">
    <property type="entry name" value="RAPID ALKALINIZATION FACTOR-LIKE"/>
    <property type="match status" value="1"/>
</dbReference>
<dbReference type="GO" id="GO:0005576">
    <property type="term" value="C:extracellular region"/>
    <property type="evidence" value="ECO:0007669"/>
    <property type="project" value="UniProtKB-SubCell"/>
</dbReference>
<dbReference type="AlphaFoldDB" id="A0AAF0W2X3"/>
<dbReference type="GO" id="GO:0009506">
    <property type="term" value="C:plasmodesma"/>
    <property type="evidence" value="ECO:0007669"/>
    <property type="project" value="TreeGrafter"/>
</dbReference>
<keyword evidence="9" id="KW-1185">Reference proteome</keyword>
<proteinExistence type="inferred from homology"/>
<keyword evidence="3" id="KW-0964">Secreted</keyword>
<reference evidence="8" key="2">
    <citation type="submission" date="2022-03" db="EMBL/GenBank/DDBJ databases">
        <title>Draft title - Genomic analysis of global carrot germplasm unveils the trajectory of domestication and the origin of high carotenoid orange carrot.</title>
        <authorList>
            <person name="Iorizzo M."/>
            <person name="Ellison S."/>
            <person name="Senalik D."/>
            <person name="Macko-Podgorni A."/>
            <person name="Grzebelus D."/>
            <person name="Bostan H."/>
            <person name="Rolling W."/>
            <person name="Curaba J."/>
            <person name="Simon P."/>
        </authorList>
    </citation>
    <scope>NUCLEOTIDE SEQUENCE</scope>
    <source>
        <tissue evidence="8">Leaf</tissue>
    </source>
</reference>
<protein>
    <recommendedName>
        <fullName evidence="10">Rapid ALkalinization Factor</fullName>
    </recommendedName>
</protein>
<evidence type="ECO:0000313" key="9">
    <source>
        <dbReference type="Proteomes" id="UP000077755"/>
    </source>
</evidence>
<keyword evidence="5 7" id="KW-0732">Signal</keyword>
<comment type="similarity">
    <text evidence="2">Belongs to the plant rapid alkalinization factor (RALF) family.</text>
</comment>
<keyword evidence="6" id="KW-1015">Disulfide bond</keyword>
<dbReference type="EMBL" id="CP093343">
    <property type="protein sequence ID" value="WOG82099.1"/>
    <property type="molecule type" value="Genomic_DNA"/>
</dbReference>
<dbReference type="PROSITE" id="PS51257">
    <property type="entry name" value="PROKAR_LIPOPROTEIN"/>
    <property type="match status" value="1"/>
</dbReference>
<evidence type="ECO:0000256" key="4">
    <source>
        <dbReference type="ARBA" id="ARBA00022702"/>
    </source>
</evidence>
<evidence type="ECO:0000256" key="5">
    <source>
        <dbReference type="ARBA" id="ARBA00022729"/>
    </source>
</evidence>
<evidence type="ECO:0000256" key="7">
    <source>
        <dbReference type="SAM" id="SignalP"/>
    </source>
</evidence>
<evidence type="ECO:0000256" key="3">
    <source>
        <dbReference type="ARBA" id="ARBA00022525"/>
    </source>
</evidence>
<dbReference type="GO" id="GO:0019722">
    <property type="term" value="P:calcium-mediated signaling"/>
    <property type="evidence" value="ECO:0007669"/>
    <property type="project" value="TreeGrafter"/>
</dbReference>
<evidence type="ECO:0008006" key="10">
    <source>
        <dbReference type="Google" id="ProtNLM"/>
    </source>
</evidence>
<feature type="signal peptide" evidence="7">
    <location>
        <begin position="1"/>
        <end position="26"/>
    </location>
</feature>
<organism evidence="8 9">
    <name type="scientific">Daucus carota subsp. sativus</name>
    <name type="common">Carrot</name>
    <dbReference type="NCBI Taxonomy" id="79200"/>
    <lineage>
        <taxon>Eukaryota</taxon>
        <taxon>Viridiplantae</taxon>
        <taxon>Streptophyta</taxon>
        <taxon>Embryophyta</taxon>
        <taxon>Tracheophyta</taxon>
        <taxon>Spermatophyta</taxon>
        <taxon>Magnoliopsida</taxon>
        <taxon>eudicotyledons</taxon>
        <taxon>Gunneridae</taxon>
        <taxon>Pentapetalae</taxon>
        <taxon>asterids</taxon>
        <taxon>campanulids</taxon>
        <taxon>Apiales</taxon>
        <taxon>Apiaceae</taxon>
        <taxon>Apioideae</taxon>
        <taxon>Scandiceae</taxon>
        <taxon>Daucinae</taxon>
        <taxon>Daucus</taxon>
        <taxon>Daucus sect. Daucus</taxon>
    </lineage>
</organism>
<reference evidence="8" key="1">
    <citation type="journal article" date="2016" name="Nat. Genet.">
        <title>A high-quality carrot genome assembly provides new insights into carotenoid accumulation and asterid genome evolution.</title>
        <authorList>
            <person name="Iorizzo M."/>
            <person name="Ellison S."/>
            <person name="Senalik D."/>
            <person name="Zeng P."/>
            <person name="Satapoomin P."/>
            <person name="Huang J."/>
            <person name="Bowman M."/>
            <person name="Iovene M."/>
            <person name="Sanseverino W."/>
            <person name="Cavagnaro P."/>
            <person name="Yildiz M."/>
            <person name="Macko-Podgorni A."/>
            <person name="Moranska E."/>
            <person name="Grzebelus E."/>
            <person name="Grzebelus D."/>
            <person name="Ashrafi H."/>
            <person name="Zheng Z."/>
            <person name="Cheng S."/>
            <person name="Spooner D."/>
            <person name="Van Deynze A."/>
            <person name="Simon P."/>
        </authorList>
    </citation>
    <scope>NUCLEOTIDE SEQUENCE</scope>
    <source>
        <tissue evidence="8">Leaf</tissue>
    </source>
</reference>
<dbReference type="GO" id="GO:0005179">
    <property type="term" value="F:hormone activity"/>
    <property type="evidence" value="ECO:0007669"/>
    <property type="project" value="UniProtKB-KW"/>
</dbReference>
<accession>A0AAF0W2X3</accession>
<keyword evidence="4" id="KW-0372">Hormone</keyword>
<evidence type="ECO:0000256" key="1">
    <source>
        <dbReference type="ARBA" id="ARBA00004613"/>
    </source>
</evidence>
<dbReference type="Pfam" id="PF05498">
    <property type="entry name" value="RALF"/>
    <property type="match status" value="1"/>
</dbReference>
<dbReference type="Proteomes" id="UP000077755">
    <property type="component" value="Chromosome 1"/>
</dbReference>
<name>A0AAF0W2X3_DAUCS</name>